<evidence type="ECO:0000256" key="1">
    <source>
        <dbReference type="ARBA" id="ARBA00000085"/>
    </source>
</evidence>
<dbReference type="InterPro" id="IPR036890">
    <property type="entry name" value="HATPase_C_sf"/>
</dbReference>
<dbReference type="InterPro" id="IPR001610">
    <property type="entry name" value="PAC"/>
</dbReference>
<dbReference type="EMBL" id="MGFH01000156">
    <property type="protein sequence ID" value="OGM03811.1"/>
    <property type="molecule type" value="Genomic_DNA"/>
</dbReference>
<feature type="domain" description="Response regulatory" evidence="6">
    <location>
        <begin position="840"/>
        <end position="960"/>
    </location>
</feature>
<dbReference type="SMART" id="SM00387">
    <property type="entry name" value="HATPase_c"/>
    <property type="match status" value="1"/>
</dbReference>
<dbReference type="InterPro" id="IPR000014">
    <property type="entry name" value="PAS"/>
</dbReference>
<feature type="modified residue" description="4-aspartylphosphate" evidence="4">
    <location>
        <position position="894"/>
    </location>
</feature>
<evidence type="ECO:0000256" key="3">
    <source>
        <dbReference type="ARBA" id="ARBA00022553"/>
    </source>
</evidence>
<dbReference type="InterPro" id="IPR003661">
    <property type="entry name" value="HisK_dim/P_dom"/>
</dbReference>
<dbReference type="SUPFAM" id="SSF52172">
    <property type="entry name" value="CheY-like"/>
    <property type="match status" value="2"/>
</dbReference>
<name>A0A1F7WLU5_9BACT</name>
<evidence type="ECO:0000313" key="10">
    <source>
        <dbReference type="Proteomes" id="UP000178735"/>
    </source>
</evidence>
<dbReference type="GO" id="GO:0000155">
    <property type="term" value="F:phosphorelay sensor kinase activity"/>
    <property type="evidence" value="ECO:0007669"/>
    <property type="project" value="InterPro"/>
</dbReference>
<dbReference type="InterPro" id="IPR004358">
    <property type="entry name" value="Sig_transdc_His_kin-like_C"/>
</dbReference>
<dbReference type="Pfam" id="PF08447">
    <property type="entry name" value="PAS_3"/>
    <property type="match status" value="1"/>
</dbReference>
<dbReference type="InterPro" id="IPR011006">
    <property type="entry name" value="CheY-like_superfamily"/>
</dbReference>
<dbReference type="SMART" id="SM00448">
    <property type="entry name" value="REC"/>
    <property type="match status" value="2"/>
</dbReference>
<dbReference type="CDD" id="cd00130">
    <property type="entry name" value="PAS"/>
    <property type="match status" value="3"/>
</dbReference>
<protein>
    <recommendedName>
        <fullName evidence="2">histidine kinase</fullName>
        <ecNumber evidence="2">2.7.13.3</ecNumber>
    </recommendedName>
</protein>
<evidence type="ECO:0000256" key="4">
    <source>
        <dbReference type="PROSITE-ProRule" id="PRU00169"/>
    </source>
</evidence>
<dbReference type="InterPro" id="IPR003594">
    <property type="entry name" value="HATPase_dom"/>
</dbReference>
<organism evidence="9 10">
    <name type="scientific">Candidatus Wallbacteria bacterium GWC2_49_35</name>
    <dbReference type="NCBI Taxonomy" id="1817813"/>
    <lineage>
        <taxon>Bacteria</taxon>
        <taxon>Candidatus Walliibacteriota</taxon>
    </lineage>
</organism>
<dbReference type="STRING" id="1817813.A2008_08510"/>
<feature type="domain" description="PAS" evidence="7">
    <location>
        <begin position="467"/>
        <end position="537"/>
    </location>
</feature>
<dbReference type="SMART" id="SM00091">
    <property type="entry name" value="PAS"/>
    <property type="match status" value="3"/>
</dbReference>
<evidence type="ECO:0000259" key="5">
    <source>
        <dbReference type="PROSITE" id="PS50109"/>
    </source>
</evidence>
<feature type="domain" description="PAC" evidence="8">
    <location>
        <begin position="372"/>
        <end position="423"/>
    </location>
</feature>
<dbReference type="SUPFAM" id="SSF55874">
    <property type="entry name" value="ATPase domain of HSP90 chaperone/DNA topoisomerase II/histidine kinase"/>
    <property type="match status" value="1"/>
</dbReference>
<dbReference type="SMART" id="SM00388">
    <property type="entry name" value="HisKA"/>
    <property type="match status" value="1"/>
</dbReference>
<dbReference type="PANTHER" id="PTHR43065:SF42">
    <property type="entry name" value="TWO-COMPONENT SENSOR PPRA"/>
    <property type="match status" value="1"/>
</dbReference>
<dbReference type="Pfam" id="PF02518">
    <property type="entry name" value="HATPase_c"/>
    <property type="match status" value="1"/>
</dbReference>
<dbReference type="PROSITE" id="PS50112">
    <property type="entry name" value="PAS"/>
    <property type="match status" value="2"/>
</dbReference>
<evidence type="ECO:0000259" key="8">
    <source>
        <dbReference type="PROSITE" id="PS50113"/>
    </source>
</evidence>
<feature type="modified residue" description="4-aspartylphosphate" evidence="4">
    <location>
        <position position="62"/>
    </location>
</feature>
<dbReference type="Gene3D" id="3.40.50.2300">
    <property type="match status" value="2"/>
</dbReference>
<dbReference type="InterPro" id="IPR036097">
    <property type="entry name" value="HisK_dim/P_sf"/>
</dbReference>
<feature type="domain" description="Histidine kinase" evidence="5">
    <location>
        <begin position="604"/>
        <end position="820"/>
    </location>
</feature>
<dbReference type="SMART" id="SM00086">
    <property type="entry name" value="PAC"/>
    <property type="match status" value="3"/>
</dbReference>
<dbReference type="SUPFAM" id="SSF47384">
    <property type="entry name" value="Homodimeric domain of signal transducing histidine kinase"/>
    <property type="match status" value="1"/>
</dbReference>
<dbReference type="InterPro" id="IPR035965">
    <property type="entry name" value="PAS-like_dom_sf"/>
</dbReference>
<dbReference type="Gene3D" id="3.30.450.20">
    <property type="entry name" value="PAS domain"/>
    <property type="match status" value="3"/>
</dbReference>
<accession>A0A1F7WLU5</accession>
<dbReference type="PROSITE" id="PS50109">
    <property type="entry name" value="HIS_KIN"/>
    <property type="match status" value="1"/>
</dbReference>
<dbReference type="PROSITE" id="PS50113">
    <property type="entry name" value="PAC"/>
    <property type="match status" value="2"/>
</dbReference>
<dbReference type="Pfam" id="PF00072">
    <property type="entry name" value="Response_reg"/>
    <property type="match status" value="2"/>
</dbReference>
<dbReference type="AlphaFoldDB" id="A0A1F7WLU5"/>
<gene>
    <name evidence="9" type="ORF">A2008_08510</name>
</gene>
<dbReference type="InterPro" id="IPR001789">
    <property type="entry name" value="Sig_transdc_resp-reg_receiver"/>
</dbReference>
<evidence type="ECO:0000259" key="7">
    <source>
        <dbReference type="PROSITE" id="PS50112"/>
    </source>
</evidence>
<dbReference type="SUPFAM" id="SSF55785">
    <property type="entry name" value="PYP-like sensor domain (PAS domain)"/>
    <property type="match status" value="3"/>
</dbReference>
<dbReference type="Gene3D" id="1.10.287.130">
    <property type="match status" value="1"/>
</dbReference>
<dbReference type="InterPro" id="IPR000700">
    <property type="entry name" value="PAS-assoc_C"/>
</dbReference>
<comment type="catalytic activity">
    <reaction evidence="1">
        <text>ATP + protein L-histidine = ADP + protein N-phospho-L-histidine.</text>
        <dbReference type="EC" id="2.7.13.3"/>
    </reaction>
</comment>
<dbReference type="Gene3D" id="3.30.565.10">
    <property type="entry name" value="Histidine kinase-like ATPase, C-terminal domain"/>
    <property type="match status" value="1"/>
</dbReference>
<evidence type="ECO:0000256" key="2">
    <source>
        <dbReference type="ARBA" id="ARBA00012438"/>
    </source>
</evidence>
<reference evidence="9 10" key="1">
    <citation type="journal article" date="2016" name="Nat. Commun.">
        <title>Thousands of microbial genomes shed light on interconnected biogeochemical processes in an aquifer system.</title>
        <authorList>
            <person name="Anantharaman K."/>
            <person name="Brown C.T."/>
            <person name="Hug L.A."/>
            <person name="Sharon I."/>
            <person name="Castelle C.J."/>
            <person name="Probst A.J."/>
            <person name="Thomas B.C."/>
            <person name="Singh A."/>
            <person name="Wilkins M.J."/>
            <person name="Karaoz U."/>
            <person name="Brodie E.L."/>
            <person name="Williams K.H."/>
            <person name="Hubbard S.S."/>
            <person name="Banfield J.F."/>
        </authorList>
    </citation>
    <scope>NUCLEOTIDE SEQUENCE [LARGE SCALE GENOMIC DNA]</scope>
</reference>
<sequence>MSEKTIDLLLIEDNPGDMLIFKSYLMDSAAETGFDFNIVNAATLARSLEILSGREFGVILLDLTLPDSEGIDTLFSVRTAVPEVPIVVLTGVCDEGFGLRAVQAGAQDYLIKGQFDAKMLIKSIRYSTERHGLLMELEKTRKKEAEISESRYQAIKKLEAEINERKIAENKLSLITRELQTIFMALPDLYFKTDSDGVILDYKSGREQDLFAPPEIFIGKSFTAVLPPAVADLFAKAYKNIKISSPMETVEYKLEMKDGMQYYEARILPLVENQCVTFVRNITERKKAVEAIMASEKKYRDLADSLPQVVFETDINGRVKFVNKIAHDYFRYTPEELESGLNVFDMLAPGSREAAVAVIKNAVADKKSLYDTGSEYVAIRKDGTTFPVIIHSNLIMSDGVPAGIRGILIDITEQKRTEEALRLKEQRDKEILESRVSERTLELRQSNEKLQVEINERQKIQHTLREREERYRALAENTYDLITEVDIESRFLYLSPNIKDMLGYNIFELVGRYYYDFVHKDDLDKVKQIFKRGFRNYKGEEISYRFRHKNGSYVMFESTGKIYQTAANQLRAVIVSRDITLRKQMEREMMKSSKLEALGILAGGIAHDFNNILMGIAGNLNLAKKRLEVPEKAMEVILRAEKVAYKAKNLTEQLITFSKGGMPIKKILSLKDIIIDSVQFSITGSNVACRFSFDEALYFIEADEGQITQVITNFAINAKQAMPEGGTLEVSAVNVTLPPDDKLSKSGGRYAKILIKDSGVGIAEENISKIFDPYFTTKPDGTGLGLATAYSIISNHNGFITVDSKVNEGTSFLIYFPAHEGAVEAPKAALRKDGNYKGKSVLLMDDDETVLLPVSEMLADLGYKVKIARNGDEALTFYGMAMDEGHKFDVVIVDLVVQGGMGGKETMERLLNSDPAVCAIVSSGYSNDPVMADHAKYGFKGVLAKPYQIEEMHEILKHVFGEAKI</sequence>
<dbReference type="PRINTS" id="PR00344">
    <property type="entry name" value="BCTRLSENSOR"/>
</dbReference>
<dbReference type="Proteomes" id="UP000178735">
    <property type="component" value="Unassembled WGS sequence"/>
</dbReference>
<dbReference type="InterPro" id="IPR005467">
    <property type="entry name" value="His_kinase_dom"/>
</dbReference>
<proteinExistence type="predicted"/>
<dbReference type="PANTHER" id="PTHR43065">
    <property type="entry name" value="SENSOR HISTIDINE KINASE"/>
    <property type="match status" value="1"/>
</dbReference>
<keyword evidence="3 4" id="KW-0597">Phosphoprotein</keyword>
<dbReference type="PROSITE" id="PS50110">
    <property type="entry name" value="RESPONSE_REGULATORY"/>
    <property type="match status" value="2"/>
</dbReference>
<dbReference type="EC" id="2.7.13.3" evidence="2"/>
<evidence type="ECO:0000313" key="9">
    <source>
        <dbReference type="EMBL" id="OGM03811.1"/>
    </source>
</evidence>
<dbReference type="NCBIfam" id="TIGR00229">
    <property type="entry name" value="sensory_box"/>
    <property type="match status" value="2"/>
</dbReference>
<feature type="domain" description="Response regulatory" evidence="6">
    <location>
        <begin position="7"/>
        <end position="127"/>
    </location>
</feature>
<dbReference type="Pfam" id="PF13426">
    <property type="entry name" value="PAS_9"/>
    <property type="match status" value="1"/>
</dbReference>
<dbReference type="InterPro" id="IPR013655">
    <property type="entry name" value="PAS_fold_3"/>
</dbReference>
<feature type="domain" description="PAS" evidence="7">
    <location>
        <begin position="295"/>
        <end position="366"/>
    </location>
</feature>
<feature type="domain" description="PAC" evidence="8">
    <location>
        <begin position="540"/>
        <end position="591"/>
    </location>
</feature>
<comment type="caution">
    <text evidence="9">The sequence shown here is derived from an EMBL/GenBank/DDBJ whole genome shotgun (WGS) entry which is preliminary data.</text>
</comment>
<evidence type="ECO:0000259" key="6">
    <source>
        <dbReference type="PROSITE" id="PS50110"/>
    </source>
</evidence>